<gene>
    <name evidence="7" type="ORF">BEN76_02010</name>
</gene>
<evidence type="ECO:0000256" key="3">
    <source>
        <dbReference type="ARBA" id="ARBA00023172"/>
    </source>
</evidence>
<evidence type="ECO:0000259" key="6">
    <source>
        <dbReference type="PROSITE" id="PS51900"/>
    </source>
</evidence>
<dbReference type="InterPro" id="IPR002104">
    <property type="entry name" value="Integrase_catalytic"/>
</dbReference>
<dbReference type="GO" id="GO:0003677">
    <property type="term" value="F:DNA binding"/>
    <property type="evidence" value="ECO:0007669"/>
    <property type="project" value="UniProtKB-UniRule"/>
</dbReference>
<evidence type="ECO:0000256" key="4">
    <source>
        <dbReference type="PROSITE-ProRule" id="PRU01248"/>
    </source>
</evidence>
<keyword evidence="2 4" id="KW-0238">DNA-binding</keyword>
<feature type="domain" description="Core-binding (CB)" evidence="6">
    <location>
        <begin position="70"/>
        <end position="154"/>
    </location>
</feature>
<evidence type="ECO:0000313" key="8">
    <source>
        <dbReference type="Proteomes" id="UP000185674"/>
    </source>
</evidence>
<reference evidence="7 8" key="1">
    <citation type="submission" date="2016-08" db="EMBL/GenBank/DDBJ databases">
        <title>Complete genome sequence of Acinetobacter baylyi strain GFJ2.</title>
        <authorList>
            <person name="Tabata M."/>
            <person name="Kuboki S."/>
            <person name="Gibu N."/>
            <person name="Kinouchi Y."/>
            <person name="Vangnai A."/>
            <person name="Kasai D."/>
            <person name="Fukuda M."/>
        </authorList>
    </citation>
    <scope>NUCLEOTIDE SEQUENCE [LARGE SCALE GENOMIC DNA]</scope>
    <source>
        <strain evidence="7 8">GFJ2</strain>
    </source>
</reference>
<dbReference type="AlphaFoldDB" id="A0A1P8EF82"/>
<dbReference type="PANTHER" id="PTHR30349:SF64">
    <property type="entry name" value="PROPHAGE INTEGRASE INTD-RELATED"/>
    <property type="match status" value="1"/>
</dbReference>
<dbReference type="EMBL" id="CP016896">
    <property type="protein sequence ID" value="APV34861.1"/>
    <property type="molecule type" value="Genomic_DNA"/>
</dbReference>
<protein>
    <submittedName>
        <fullName evidence="7">Integrase</fullName>
    </submittedName>
</protein>
<evidence type="ECO:0000313" key="7">
    <source>
        <dbReference type="EMBL" id="APV34861.1"/>
    </source>
</evidence>
<dbReference type="GO" id="GO:0006310">
    <property type="term" value="P:DNA recombination"/>
    <property type="evidence" value="ECO:0007669"/>
    <property type="project" value="UniProtKB-KW"/>
</dbReference>
<keyword evidence="1" id="KW-0229">DNA integration</keyword>
<dbReference type="RefSeq" id="WP_076032106.1">
    <property type="nucleotide sequence ID" value="NZ_CP016896.1"/>
</dbReference>
<feature type="domain" description="Tyr recombinase" evidence="5">
    <location>
        <begin position="185"/>
        <end position="375"/>
    </location>
</feature>
<dbReference type="PROSITE" id="PS51898">
    <property type="entry name" value="TYR_RECOMBINASE"/>
    <property type="match status" value="1"/>
</dbReference>
<dbReference type="InterPro" id="IPR011010">
    <property type="entry name" value="DNA_brk_join_enz"/>
</dbReference>
<dbReference type="Pfam" id="PF00589">
    <property type="entry name" value="Phage_integrase"/>
    <property type="match status" value="1"/>
</dbReference>
<organism evidence="7 8">
    <name type="scientific">Acinetobacter soli</name>
    <dbReference type="NCBI Taxonomy" id="487316"/>
    <lineage>
        <taxon>Bacteria</taxon>
        <taxon>Pseudomonadati</taxon>
        <taxon>Pseudomonadota</taxon>
        <taxon>Gammaproteobacteria</taxon>
        <taxon>Moraxellales</taxon>
        <taxon>Moraxellaceae</taxon>
        <taxon>Acinetobacter</taxon>
    </lineage>
</organism>
<dbReference type="KEGG" id="asol:BEN76_02010"/>
<dbReference type="GO" id="GO:0015074">
    <property type="term" value="P:DNA integration"/>
    <property type="evidence" value="ECO:0007669"/>
    <property type="project" value="UniProtKB-KW"/>
</dbReference>
<name>A0A1P8EF82_9GAMM</name>
<dbReference type="InterPro" id="IPR050090">
    <property type="entry name" value="Tyrosine_recombinase_XerCD"/>
</dbReference>
<evidence type="ECO:0000259" key="5">
    <source>
        <dbReference type="PROSITE" id="PS51898"/>
    </source>
</evidence>
<evidence type="ECO:0000256" key="1">
    <source>
        <dbReference type="ARBA" id="ARBA00022908"/>
    </source>
</evidence>
<dbReference type="SUPFAM" id="SSF56349">
    <property type="entry name" value="DNA breaking-rejoining enzymes"/>
    <property type="match status" value="1"/>
</dbReference>
<dbReference type="Proteomes" id="UP000185674">
    <property type="component" value="Chromosome"/>
</dbReference>
<proteinExistence type="predicted"/>
<dbReference type="InterPro" id="IPR044068">
    <property type="entry name" value="CB"/>
</dbReference>
<accession>A0A1P8EF82</accession>
<evidence type="ECO:0000256" key="2">
    <source>
        <dbReference type="ARBA" id="ARBA00023125"/>
    </source>
</evidence>
<dbReference type="PROSITE" id="PS51900">
    <property type="entry name" value="CB"/>
    <property type="match status" value="1"/>
</dbReference>
<keyword evidence="3" id="KW-0233">DNA recombination</keyword>
<dbReference type="STRING" id="487316.BEN76_02010"/>
<dbReference type="PANTHER" id="PTHR30349">
    <property type="entry name" value="PHAGE INTEGRASE-RELATED"/>
    <property type="match status" value="1"/>
</dbReference>
<dbReference type="InterPro" id="IPR013762">
    <property type="entry name" value="Integrase-like_cat_sf"/>
</dbReference>
<sequence>MGTVTKRQLANGTTRYRAQVRVQKEGYPPFKASKTFSKKSLADEWIRKTEAEIELNPEKMLNPAAELKHKTLADFIDQYLEEADSFAKSKTGALKFIASLEISEKNIYSLTRQDFSDHAISRRKGDITTGREGVAPATVLKDLSHIKAVLNHAEYVWGEPLENVVIEYEKALLGLTKSRIVTKSKVRDRLPTGEELQALTTFFYKTWKRKKKSVPMHLLMWFAIYSGRREDEICSLRLADYDRTNAQWLVRDAKHPDGSEGNHKYAHLEPKAIELVNKFMDKETRTRILELGYSNQLLVPVNTKTVSTYFTRACKALDIEDLRFHDLRHEAATRYAEDGFSVPKLQTITLHESWNTLKRYVNLKKRGQRLDFAEAMSVAEADYNNHYKEWNKKQRNLSEMDTFEAFELSESSEIIVHYDFIKVLIEEFIEQHKKSKYFIRKHIKKLNTPNPFAWNAEKQEFFITEIQIAWEEWFIEHGEVNWAELPAEASHFGYKRNKVIRLYKNRILEFDHELNAWLDISNNYYFEESNHIEKINL</sequence>
<dbReference type="Gene3D" id="1.10.443.10">
    <property type="entry name" value="Intergrase catalytic core"/>
    <property type="match status" value="1"/>
</dbReference>